<evidence type="ECO:0000313" key="1">
    <source>
        <dbReference type="EMBL" id="KAJ3652880.1"/>
    </source>
</evidence>
<proteinExistence type="predicted"/>
<dbReference type="InterPro" id="IPR032675">
    <property type="entry name" value="LRR_dom_sf"/>
</dbReference>
<dbReference type="GO" id="GO:0031681">
    <property type="term" value="F:G-protein beta-subunit binding"/>
    <property type="evidence" value="ECO:0007669"/>
    <property type="project" value="InterPro"/>
</dbReference>
<gene>
    <name evidence="1" type="ORF">Zmor_018808</name>
</gene>
<dbReference type="PANTHER" id="PTHR15936">
    <property type="entry name" value="GUANINE NUCLEOTIDE-BINDING PROTEIN G I /G S /G O GAMMA-13 SUBUNIT"/>
    <property type="match status" value="1"/>
</dbReference>
<dbReference type="SUPFAM" id="SSF52058">
    <property type="entry name" value="L domain-like"/>
    <property type="match status" value="1"/>
</dbReference>
<name>A0AA38MDH7_9CUCU</name>
<dbReference type="InterPro" id="IPR026906">
    <property type="entry name" value="LRR_5"/>
</dbReference>
<dbReference type="GO" id="GO:0005834">
    <property type="term" value="C:heterotrimeric G-protein complex"/>
    <property type="evidence" value="ECO:0007669"/>
    <property type="project" value="InterPro"/>
</dbReference>
<dbReference type="Pfam" id="PF13855">
    <property type="entry name" value="LRR_8"/>
    <property type="match status" value="1"/>
</dbReference>
<dbReference type="EMBL" id="JALNTZ010000005">
    <property type="protein sequence ID" value="KAJ3652880.1"/>
    <property type="molecule type" value="Genomic_DNA"/>
</dbReference>
<dbReference type="Pfam" id="PF13306">
    <property type="entry name" value="LRR_5"/>
    <property type="match status" value="2"/>
</dbReference>
<dbReference type="GO" id="GO:0050909">
    <property type="term" value="P:sensory perception of taste"/>
    <property type="evidence" value="ECO:0007669"/>
    <property type="project" value="InterPro"/>
</dbReference>
<accession>A0AA38MDH7</accession>
<evidence type="ECO:0000313" key="2">
    <source>
        <dbReference type="Proteomes" id="UP001168821"/>
    </source>
</evidence>
<dbReference type="Proteomes" id="UP001168821">
    <property type="component" value="Unassembled WGS sequence"/>
</dbReference>
<dbReference type="InterPro" id="IPR039227">
    <property type="entry name" value="GNG13"/>
</dbReference>
<comment type="caution">
    <text evidence="1">The sequence shown here is derived from an EMBL/GenBank/DDBJ whole genome shotgun (WGS) entry which is preliminary data.</text>
</comment>
<dbReference type="InterPro" id="IPR001611">
    <property type="entry name" value="Leu-rich_rpt"/>
</dbReference>
<dbReference type="PANTHER" id="PTHR15936:SF2">
    <property type="entry name" value="GUANINE NUCLEOTIDE-BINDING PROTEIN G(I)_G(S)_G(O) SUBUNIT GAMMA-13"/>
    <property type="match status" value="1"/>
</dbReference>
<keyword evidence="2" id="KW-1185">Reference proteome</keyword>
<dbReference type="GO" id="GO:0007200">
    <property type="term" value="P:phospholipase C-activating G protein-coupled receptor signaling pathway"/>
    <property type="evidence" value="ECO:0007669"/>
    <property type="project" value="InterPro"/>
</dbReference>
<organism evidence="1 2">
    <name type="scientific">Zophobas morio</name>
    <dbReference type="NCBI Taxonomy" id="2755281"/>
    <lineage>
        <taxon>Eukaryota</taxon>
        <taxon>Metazoa</taxon>
        <taxon>Ecdysozoa</taxon>
        <taxon>Arthropoda</taxon>
        <taxon>Hexapoda</taxon>
        <taxon>Insecta</taxon>
        <taxon>Pterygota</taxon>
        <taxon>Neoptera</taxon>
        <taxon>Endopterygota</taxon>
        <taxon>Coleoptera</taxon>
        <taxon>Polyphaga</taxon>
        <taxon>Cucujiformia</taxon>
        <taxon>Tenebrionidae</taxon>
        <taxon>Zophobas</taxon>
    </lineage>
</organism>
<sequence>MYLYIFRIVVFWQLQKSVLSNTSSSINYIVTDSDDNETPQNGFVIFSSQPLNAVSVTDKVATLFKGLFSFSYPVDILRIQNCSVVEIDPDFLYGQEITNLHIIRNNIKVIRTHSFRNLVLKSIDLSKNGILAIEDMAFVNLSNLEEIRLSTNKLTVFNSRAFASLPKLHLMSLMTNKISHLGPSSLDFVQKNNFALHLLYNRITYIDDNVFKGLSVEDVAITLDKNLLEEISVNIFHNHTFDLVSLRKNKIRTLTGNLSAQNFRIKLMDIDDTIDKKAFKQIQAWTAWNNITLECWGCLSETEKNFAQPLRLQNSFLMVFCTLVYKCLSGLC</sequence>
<dbReference type="Gene3D" id="3.80.10.10">
    <property type="entry name" value="Ribonuclease Inhibitor"/>
    <property type="match status" value="1"/>
</dbReference>
<dbReference type="AlphaFoldDB" id="A0AA38MDH7"/>
<protein>
    <submittedName>
        <fullName evidence="1">Uncharacterized protein</fullName>
    </submittedName>
</protein>
<reference evidence="1" key="1">
    <citation type="journal article" date="2023" name="G3 (Bethesda)">
        <title>Whole genome assemblies of Zophobas morio and Tenebrio molitor.</title>
        <authorList>
            <person name="Kaur S."/>
            <person name="Stinson S.A."/>
            <person name="diCenzo G.C."/>
        </authorList>
    </citation>
    <scope>NUCLEOTIDE SEQUENCE</scope>
    <source>
        <strain evidence="1">QUZm001</strain>
    </source>
</reference>